<evidence type="ECO:0000256" key="2">
    <source>
        <dbReference type="ARBA" id="ARBA00022475"/>
    </source>
</evidence>
<dbReference type="EMBL" id="OC318141">
    <property type="protein sequence ID" value="CAD7400765.1"/>
    <property type="molecule type" value="Genomic_DNA"/>
</dbReference>
<organism evidence="6">
    <name type="scientific">Timema cristinae</name>
    <name type="common">Walking stick</name>
    <dbReference type="NCBI Taxonomy" id="61476"/>
    <lineage>
        <taxon>Eukaryota</taxon>
        <taxon>Metazoa</taxon>
        <taxon>Ecdysozoa</taxon>
        <taxon>Arthropoda</taxon>
        <taxon>Hexapoda</taxon>
        <taxon>Insecta</taxon>
        <taxon>Pterygota</taxon>
        <taxon>Neoptera</taxon>
        <taxon>Polyneoptera</taxon>
        <taxon>Phasmatodea</taxon>
        <taxon>Timematodea</taxon>
        <taxon>Timematoidea</taxon>
        <taxon>Timematidae</taxon>
        <taxon>Timema</taxon>
    </lineage>
</organism>
<protein>
    <recommendedName>
        <fullName evidence="5">WH1 domain-containing protein</fullName>
    </recommendedName>
</protein>
<dbReference type="SMART" id="SM00461">
    <property type="entry name" value="WH1"/>
    <property type="match status" value="1"/>
</dbReference>
<comment type="subcellular location">
    <subcellularLocation>
        <location evidence="1">Cell membrane</location>
        <topology evidence="1">Peripheral membrane protein</topology>
    </subcellularLocation>
</comment>
<dbReference type="Pfam" id="PF05210">
    <property type="entry name" value="Sprouty"/>
    <property type="match status" value="1"/>
</dbReference>
<accession>A0A7R9CSJ2</accession>
<gene>
    <name evidence="6" type="ORF">TCEB3V08_LOCUS5681</name>
</gene>
<feature type="domain" description="WH1" evidence="5">
    <location>
        <begin position="7"/>
        <end position="130"/>
    </location>
</feature>
<dbReference type="GO" id="GO:0005886">
    <property type="term" value="C:plasma membrane"/>
    <property type="evidence" value="ECO:0007669"/>
    <property type="project" value="UniProtKB-SubCell"/>
</dbReference>
<dbReference type="PROSITE" id="PS50229">
    <property type="entry name" value="WH1"/>
    <property type="match status" value="1"/>
</dbReference>
<dbReference type="CDD" id="cd10574">
    <property type="entry name" value="EVH1_SPRED-like"/>
    <property type="match status" value="1"/>
</dbReference>
<evidence type="ECO:0000313" key="6">
    <source>
        <dbReference type="EMBL" id="CAD7400765.1"/>
    </source>
</evidence>
<keyword evidence="3" id="KW-0472">Membrane</keyword>
<dbReference type="FunFam" id="2.30.29.30:FF:000052">
    <property type="entry name" value="Sprouty-related, EVH1 domain containing 2"/>
    <property type="match status" value="1"/>
</dbReference>
<dbReference type="Gene3D" id="2.30.29.30">
    <property type="entry name" value="Pleckstrin-homology domain (PH domain)/Phosphotyrosine-binding domain (PTB)"/>
    <property type="match status" value="1"/>
</dbReference>
<dbReference type="PANTHER" id="PTHR11202:SF3">
    <property type="entry name" value="SPROUTY-RELATED PROTEIN WITH EVH-1 DOMAIN, ISOFORM C"/>
    <property type="match status" value="1"/>
</dbReference>
<proteinExistence type="predicted"/>
<dbReference type="Pfam" id="PF00568">
    <property type="entry name" value="WH1"/>
    <property type="match status" value="1"/>
</dbReference>
<dbReference type="AlphaFoldDB" id="A0A7R9CSJ2"/>
<dbReference type="InterPro" id="IPR000697">
    <property type="entry name" value="WH1/EVH1_dom"/>
</dbReference>
<evidence type="ECO:0000256" key="1">
    <source>
        <dbReference type="ARBA" id="ARBA00004202"/>
    </source>
</evidence>
<evidence type="ECO:0000256" key="4">
    <source>
        <dbReference type="SAM" id="MobiDB-lite"/>
    </source>
</evidence>
<dbReference type="GO" id="GO:0019901">
    <property type="term" value="F:protein kinase binding"/>
    <property type="evidence" value="ECO:0007669"/>
    <property type="project" value="TreeGrafter"/>
</dbReference>
<dbReference type="InterPro" id="IPR041937">
    <property type="entry name" value="SPRE_EVH1"/>
</dbReference>
<reference evidence="6" key="1">
    <citation type="submission" date="2020-11" db="EMBL/GenBank/DDBJ databases">
        <authorList>
            <person name="Tran Van P."/>
        </authorList>
    </citation>
    <scope>NUCLEOTIDE SEQUENCE</scope>
</reference>
<dbReference type="PANTHER" id="PTHR11202">
    <property type="entry name" value="SPROUTY-RELATED, EVH1 DOMAIN-CONTAINING PROTEIN FAMILY MEMBER"/>
    <property type="match status" value="1"/>
</dbReference>
<evidence type="ECO:0000256" key="3">
    <source>
        <dbReference type="ARBA" id="ARBA00023136"/>
    </source>
</evidence>
<feature type="region of interest" description="Disordered" evidence="4">
    <location>
        <begin position="217"/>
        <end position="249"/>
    </location>
</feature>
<dbReference type="GO" id="GO:0043409">
    <property type="term" value="P:negative regulation of MAPK cascade"/>
    <property type="evidence" value="ECO:0007669"/>
    <property type="project" value="TreeGrafter"/>
</dbReference>
<dbReference type="InterPro" id="IPR007875">
    <property type="entry name" value="Sprouty"/>
</dbReference>
<feature type="compositionally biased region" description="Low complexity" evidence="4">
    <location>
        <begin position="226"/>
        <end position="237"/>
    </location>
</feature>
<dbReference type="InterPro" id="IPR011993">
    <property type="entry name" value="PH-like_dom_sf"/>
</dbReference>
<keyword evidence="2" id="KW-1003">Cell membrane</keyword>
<dbReference type="PROSITE" id="PS51227">
    <property type="entry name" value="SPR"/>
    <property type="match status" value="1"/>
</dbReference>
<name>A0A7R9CSJ2_TIMCR</name>
<dbReference type="SUPFAM" id="SSF50729">
    <property type="entry name" value="PH domain-like"/>
    <property type="match status" value="1"/>
</dbReference>
<evidence type="ECO:0000259" key="5">
    <source>
        <dbReference type="PROSITE" id="PS50229"/>
    </source>
</evidence>
<sequence length="437" mass="48683">MLAVLVSSYCSGNYLVRVRAQVMMRDDSTGGWVPMGGGGLSNVSVRKRALPSNDREREDKCKFEYLIFGKRIADQTVVLSCTIKKDFEYNKVMPTFHHWKTGDKKFGLTFQTAADARAFDKGVRMAVEELLDEMEDSRLLTVTPIYIYTVGDSQRAPIRVEAIQVGGLGWRVCEGVTESSIRVSRVFAVFGLSGSSQLQKYNTEAGDDDVFMTLNLPVERGDSRSSSDSSTRGGSSRHATPPTESHHLHRIQYIARPRERDPSPPDKKDPENYSYVQLTAVHEYIYPVVEERGDSAGSLKKRALDAPIQPPLPSKSCRKKERPRIRCRHCQEEYSEDDNARGSCEYAPDCVRSGINIVACISCAEGVQYHCMADAEGEFAQHPCECAGGDETCCRRWLGLALLSLLFPCLWCYPPLRACHWCGVACGICGGRHRPAS</sequence>